<evidence type="ECO:0000256" key="1">
    <source>
        <dbReference type="ARBA" id="ARBA00004123"/>
    </source>
</evidence>
<dbReference type="SUPFAM" id="SSF160059">
    <property type="entry name" value="PriA/YqbF domain"/>
    <property type="match status" value="1"/>
</dbReference>
<comment type="similarity">
    <text evidence="2 6">Belongs to the GINS4/SLD5 family.</text>
</comment>
<evidence type="ECO:0000256" key="5">
    <source>
        <dbReference type="ARBA" id="ARBA00023242"/>
    </source>
</evidence>
<evidence type="ECO:0000256" key="6">
    <source>
        <dbReference type="PIRNR" id="PIRNR007764"/>
    </source>
</evidence>
<dbReference type="Pfam" id="PF05916">
    <property type="entry name" value="Sld5"/>
    <property type="match status" value="1"/>
</dbReference>
<evidence type="ECO:0000313" key="9">
    <source>
        <dbReference type="EMBL" id="JAC85961.1"/>
    </source>
</evidence>
<keyword evidence="5 6" id="KW-0539">Nucleus</keyword>
<evidence type="ECO:0000256" key="2">
    <source>
        <dbReference type="ARBA" id="ARBA00008187"/>
    </source>
</evidence>
<organism evidence="9">
    <name type="scientific">Panstrongylus megistus</name>
    <dbReference type="NCBI Taxonomy" id="65343"/>
    <lineage>
        <taxon>Eukaryota</taxon>
        <taxon>Metazoa</taxon>
        <taxon>Ecdysozoa</taxon>
        <taxon>Arthropoda</taxon>
        <taxon>Hexapoda</taxon>
        <taxon>Insecta</taxon>
        <taxon>Pterygota</taxon>
        <taxon>Neoptera</taxon>
        <taxon>Paraneoptera</taxon>
        <taxon>Hemiptera</taxon>
        <taxon>Heteroptera</taxon>
        <taxon>Panheteroptera</taxon>
        <taxon>Cimicomorpha</taxon>
        <taxon>Reduviidae</taxon>
        <taxon>Triatominae</taxon>
        <taxon>Panstrongylus</taxon>
    </lineage>
</organism>
<dbReference type="Gene3D" id="3.40.5.60">
    <property type="match status" value="1"/>
</dbReference>
<dbReference type="EMBL" id="GBGD01002928">
    <property type="protein sequence ID" value="JAC85961.1"/>
    <property type="molecule type" value="mRNA"/>
</dbReference>
<sequence>MSLETFLNEFDGEEDGEDEEVLTASGVLQILSEAWINEKLCPELLPHKSEYVEVMMEQIAQMEDNVSRLSSTDLRNLIHRQELERIRYLIRSYLRIRLTKIEKYSLSLFKTNGIMSPQETNYLREYLTLSVAPLKSLCDRMAGPIGNLNPKQIEISPDLETHVFVRSKCDLSEALIVNDDEVIVKEGSQHILPYITVKNHIKDNHIVLI</sequence>
<dbReference type="GO" id="GO:0000727">
    <property type="term" value="P:double-strand break repair via break-induced replication"/>
    <property type="evidence" value="ECO:0007669"/>
    <property type="project" value="TreeGrafter"/>
</dbReference>
<dbReference type="CDD" id="cd11711">
    <property type="entry name" value="GINS_A_Sld5"/>
    <property type="match status" value="1"/>
</dbReference>
<evidence type="ECO:0000256" key="4">
    <source>
        <dbReference type="ARBA" id="ARBA00022705"/>
    </source>
</evidence>
<dbReference type="InterPro" id="IPR038749">
    <property type="entry name" value="Sld5_GINS_A"/>
</dbReference>
<dbReference type="PANTHER" id="PTHR21206:SF0">
    <property type="entry name" value="DNA REPLICATION COMPLEX GINS PROTEIN SLD5"/>
    <property type="match status" value="1"/>
</dbReference>
<dbReference type="InterPro" id="IPR031633">
    <property type="entry name" value="SLD5_C"/>
</dbReference>
<dbReference type="InterPro" id="IPR008591">
    <property type="entry name" value="GINS_Sld5"/>
</dbReference>
<dbReference type="PIRSF" id="PIRSF007764">
    <property type="entry name" value="Sld5"/>
    <property type="match status" value="1"/>
</dbReference>
<evidence type="ECO:0000256" key="3">
    <source>
        <dbReference type="ARBA" id="ARBA00014804"/>
    </source>
</evidence>
<proteinExistence type="evidence at transcript level"/>
<dbReference type="GO" id="GO:0006261">
    <property type="term" value="P:DNA-templated DNA replication"/>
    <property type="evidence" value="ECO:0007669"/>
    <property type="project" value="InterPro"/>
</dbReference>
<dbReference type="PANTHER" id="PTHR21206">
    <property type="entry name" value="SLD5 PROTEIN"/>
    <property type="match status" value="1"/>
</dbReference>
<dbReference type="SUPFAM" id="SSF158573">
    <property type="entry name" value="GINS helical bundle-like"/>
    <property type="match status" value="1"/>
</dbReference>
<dbReference type="InterPro" id="IPR021151">
    <property type="entry name" value="GINS_A"/>
</dbReference>
<dbReference type="GO" id="GO:0000811">
    <property type="term" value="C:GINS complex"/>
    <property type="evidence" value="ECO:0007669"/>
    <property type="project" value="UniProtKB-UniRule"/>
</dbReference>
<accession>A0A069DQK1</accession>
<feature type="domain" description="DNA replication complex GINS protein SLD5 C-terminal" evidence="8">
    <location>
        <begin position="157"/>
        <end position="209"/>
    </location>
</feature>
<comment type="subcellular location">
    <subcellularLocation>
        <location evidence="1 6">Nucleus</location>
    </subcellularLocation>
</comment>
<dbReference type="Gene3D" id="1.20.58.1030">
    <property type="match status" value="1"/>
</dbReference>
<dbReference type="InterPro" id="IPR036224">
    <property type="entry name" value="GINS_bundle-like_dom_sf"/>
</dbReference>
<reference evidence="9" key="1">
    <citation type="journal article" date="2015" name="J. Med. Entomol.">
        <title>A Deep Insight Into the Sialotranscriptome of the Chagas Disease Vector, Panstrongylus megistus (Hemiptera: Heteroptera).</title>
        <authorList>
            <person name="Ribeiro J.M."/>
            <person name="Schwarz A."/>
            <person name="Francischetti I.M."/>
        </authorList>
    </citation>
    <scope>NUCLEOTIDE SEQUENCE</scope>
    <source>
        <tissue evidence="9">Salivary glands</tissue>
    </source>
</reference>
<protein>
    <recommendedName>
        <fullName evidence="3 6">DNA replication complex GINS protein SLD5</fullName>
    </recommendedName>
</protein>
<feature type="domain" description="GINS subunit" evidence="7">
    <location>
        <begin position="71"/>
        <end position="133"/>
    </location>
</feature>
<keyword evidence="4 6" id="KW-0235">DNA replication</keyword>
<dbReference type="Pfam" id="PF16922">
    <property type="entry name" value="SLD5_C"/>
    <property type="match status" value="1"/>
</dbReference>
<comment type="function">
    <text evidence="6">The GINS complex plays an essential role in the initiation of DNA replication.</text>
</comment>
<evidence type="ECO:0000259" key="8">
    <source>
        <dbReference type="Pfam" id="PF16922"/>
    </source>
</evidence>
<dbReference type="CDD" id="cd21692">
    <property type="entry name" value="GINS_B_Sld5"/>
    <property type="match status" value="1"/>
</dbReference>
<dbReference type="AlphaFoldDB" id="A0A069DQK1"/>
<name>A0A069DQK1_9HEMI</name>
<evidence type="ECO:0000259" key="7">
    <source>
        <dbReference type="Pfam" id="PF05916"/>
    </source>
</evidence>